<evidence type="ECO:0000256" key="11">
    <source>
        <dbReference type="SAM" id="MobiDB-lite"/>
    </source>
</evidence>
<evidence type="ECO:0000256" key="7">
    <source>
        <dbReference type="ARBA" id="ARBA00022801"/>
    </source>
</evidence>
<dbReference type="GO" id="GO:0036503">
    <property type="term" value="P:ERAD pathway"/>
    <property type="evidence" value="ECO:0007669"/>
    <property type="project" value="TreeGrafter"/>
</dbReference>
<evidence type="ECO:0000256" key="4">
    <source>
        <dbReference type="ARBA" id="ARBA00022722"/>
    </source>
</evidence>
<dbReference type="GO" id="GO:0005737">
    <property type="term" value="C:cytoplasm"/>
    <property type="evidence" value="ECO:0007669"/>
    <property type="project" value="UniProtKB-SubCell"/>
</dbReference>
<dbReference type="InParanoid" id="A0A0C3B9F6"/>
<evidence type="ECO:0000256" key="2">
    <source>
        <dbReference type="ARBA" id="ARBA00009262"/>
    </source>
</evidence>
<dbReference type="OrthoDB" id="429841at2759"/>
<keyword evidence="9" id="KW-0175">Coiled coil</keyword>
<feature type="region of interest" description="Disordered" evidence="11">
    <location>
        <begin position="213"/>
        <end position="277"/>
    </location>
</feature>
<evidence type="ECO:0000256" key="9">
    <source>
        <dbReference type="ARBA" id="ARBA00023054"/>
    </source>
</evidence>
<feature type="compositionally biased region" description="Basic and acidic residues" evidence="11">
    <location>
        <begin position="599"/>
        <end position="612"/>
    </location>
</feature>
<comment type="similarity">
    <text evidence="2 10">Belongs to the ANKZF1/VMS1 family.</text>
</comment>
<dbReference type="EMBL" id="KN832992">
    <property type="protein sequence ID" value="KIM82928.1"/>
    <property type="molecule type" value="Genomic_DNA"/>
</dbReference>
<reference evidence="13 14" key="1">
    <citation type="submission" date="2014-04" db="EMBL/GenBank/DDBJ databases">
        <authorList>
            <consortium name="DOE Joint Genome Institute"/>
            <person name="Kuo A."/>
            <person name="Tarkka M."/>
            <person name="Buscot F."/>
            <person name="Kohler A."/>
            <person name="Nagy L.G."/>
            <person name="Floudas D."/>
            <person name="Copeland A."/>
            <person name="Barry K.W."/>
            <person name="Cichocki N."/>
            <person name="Veneault-Fourrey C."/>
            <person name="LaButti K."/>
            <person name="Lindquist E.A."/>
            <person name="Lipzen A."/>
            <person name="Lundell T."/>
            <person name="Morin E."/>
            <person name="Murat C."/>
            <person name="Sun H."/>
            <person name="Tunlid A."/>
            <person name="Henrissat B."/>
            <person name="Grigoriev I.V."/>
            <person name="Hibbett D.S."/>
            <person name="Martin F."/>
            <person name="Nordberg H.P."/>
            <person name="Cantor M.N."/>
            <person name="Hua S.X."/>
        </authorList>
    </citation>
    <scope>NUCLEOTIDE SEQUENCE [LARGE SCALE GENOMIC DNA]</scope>
    <source>
        <strain evidence="13 14">F 1598</strain>
    </source>
</reference>
<keyword evidence="3 10" id="KW-0963">Cytoplasm</keyword>
<dbReference type="InterPro" id="IPR047139">
    <property type="entry name" value="ANKZ1/VMS1"/>
</dbReference>
<dbReference type="InterPro" id="IPR041175">
    <property type="entry name" value="VLRF1/Vms1"/>
</dbReference>
<name>A0A0C3B9F6_PILCF</name>
<dbReference type="PANTHER" id="PTHR16036">
    <property type="entry name" value="ANKYRIN REPEAT AND ZINC FINGER DOMAIN-CONTAINING PROTEIN 1"/>
    <property type="match status" value="1"/>
</dbReference>
<protein>
    <recommendedName>
        <fullName evidence="12">VLRF1 domain-containing protein</fullName>
    </recommendedName>
</protein>
<dbReference type="Pfam" id="PF18826">
    <property type="entry name" value="bVLRF1"/>
    <property type="match status" value="1"/>
</dbReference>
<keyword evidence="4 10" id="KW-0540">Nuclease</keyword>
<feature type="active site" evidence="10">
    <location>
        <position position="258"/>
    </location>
</feature>
<evidence type="ECO:0000256" key="5">
    <source>
        <dbReference type="ARBA" id="ARBA00022737"/>
    </source>
</evidence>
<evidence type="ECO:0000313" key="14">
    <source>
        <dbReference type="Proteomes" id="UP000054166"/>
    </source>
</evidence>
<evidence type="ECO:0000256" key="1">
    <source>
        <dbReference type="ARBA" id="ARBA00004496"/>
    </source>
</evidence>
<evidence type="ECO:0000256" key="3">
    <source>
        <dbReference type="ARBA" id="ARBA00022490"/>
    </source>
</evidence>
<feature type="region of interest" description="Disordered" evidence="11">
    <location>
        <begin position="554"/>
        <end position="627"/>
    </location>
</feature>
<comment type="subcellular location">
    <subcellularLocation>
        <location evidence="1">Cytoplasm</location>
    </subcellularLocation>
</comment>
<feature type="compositionally biased region" description="Pro residues" evidence="11">
    <location>
        <begin position="31"/>
        <end position="41"/>
    </location>
</feature>
<dbReference type="GO" id="GO:0004519">
    <property type="term" value="F:endonuclease activity"/>
    <property type="evidence" value="ECO:0007669"/>
    <property type="project" value="UniProtKB-KW"/>
</dbReference>
<dbReference type="FunCoup" id="A0A0C3B9F6">
    <property type="interactions" value="28"/>
</dbReference>
<gene>
    <name evidence="13" type="ORF">PILCRDRAFT_819723</name>
</gene>
<feature type="region of interest" description="Disordered" evidence="11">
    <location>
        <begin position="484"/>
        <end position="505"/>
    </location>
</feature>
<keyword evidence="6 10" id="KW-0255">Endonuclease</keyword>
<dbReference type="PROSITE" id="PS52044">
    <property type="entry name" value="VLRF1"/>
    <property type="match status" value="1"/>
</dbReference>
<organism evidence="13 14">
    <name type="scientific">Piloderma croceum (strain F 1598)</name>
    <dbReference type="NCBI Taxonomy" id="765440"/>
    <lineage>
        <taxon>Eukaryota</taxon>
        <taxon>Fungi</taxon>
        <taxon>Dikarya</taxon>
        <taxon>Basidiomycota</taxon>
        <taxon>Agaricomycotina</taxon>
        <taxon>Agaricomycetes</taxon>
        <taxon>Agaricomycetidae</taxon>
        <taxon>Atheliales</taxon>
        <taxon>Atheliaceae</taxon>
        <taxon>Piloderma</taxon>
    </lineage>
</organism>
<evidence type="ECO:0000256" key="6">
    <source>
        <dbReference type="ARBA" id="ARBA00022759"/>
    </source>
</evidence>
<accession>A0A0C3B9F6</accession>
<reference evidence="14" key="2">
    <citation type="submission" date="2015-01" db="EMBL/GenBank/DDBJ databases">
        <title>Evolutionary Origins and Diversification of the Mycorrhizal Mutualists.</title>
        <authorList>
            <consortium name="DOE Joint Genome Institute"/>
            <consortium name="Mycorrhizal Genomics Consortium"/>
            <person name="Kohler A."/>
            <person name="Kuo A."/>
            <person name="Nagy L.G."/>
            <person name="Floudas D."/>
            <person name="Copeland A."/>
            <person name="Barry K.W."/>
            <person name="Cichocki N."/>
            <person name="Veneault-Fourrey C."/>
            <person name="LaButti K."/>
            <person name="Lindquist E.A."/>
            <person name="Lipzen A."/>
            <person name="Lundell T."/>
            <person name="Morin E."/>
            <person name="Murat C."/>
            <person name="Riley R."/>
            <person name="Ohm R."/>
            <person name="Sun H."/>
            <person name="Tunlid A."/>
            <person name="Henrissat B."/>
            <person name="Grigoriev I.V."/>
            <person name="Hibbett D.S."/>
            <person name="Martin F."/>
        </authorList>
    </citation>
    <scope>NUCLEOTIDE SEQUENCE [LARGE SCALE GENOMIC DNA]</scope>
    <source>
        <strain evidence="14">F 1598</strain>
    </source>
</reference>
<feature type="compositionally biased region" description="Pro residues" evidence="11">
    <location>
        <begin position="379"/>
        <end position="389"/>
    </location>
</feature>
<feature type="region of interest" description="Disordered" evidence="11">
    <location>
        <begin position="377"/>
        <end position="403"/>
    </location>
</feature>
<feature type="compositionally biased region" description="Basic and acidic residues" evidence="11">
    <location>
        <begin position="554"/>
        <end position="564"/>
    </location>
</feature>
<feature type="compositionally biased region" description="Basic residues" evidence="11">
    <location>
        <begin position="242"/>
        <end position="254"/>
    </location>
</feature>
<feature type="domain" description="VLRF1" evidence="12">
    <location>
        <begin position="189"/>
        <end position="356"/>
    </location>
</feature>
<dbReference type="PANTHER" id="PTHR16036:SF2">
    <property type="entry name" value="TRNA ENDONUCLEASE ANKZF1"/>
    <property type="match status" value="1"/>
</dbReference>
<dbReference type="GO" id="GO:0016787">
    <property type="term" value="F:hydrolase activity"/>
    <property type="evidence" value="ECO:0007669"/>
    <property type="project" value="UniProtKB-KW"/>
</dbReference>
<evidence type="ECO:0000256" key="8">
    <source>
        <dbReference type="ARBA" id="ARBA00023043"/>
    </source>
</evidence>
<proteinExistence type="inferred from homology"/>
<dbReference type="AlphaFoldDB" id="A0A0C3B9F6"/>
<feature type="compositionally biased region" description="Basic and acidic residues" evidence="11">
    <location>
        <begin position="572"/>
        <end position="591"/>
    </location>
</feature>
<feature type="region of interest" description="Disordered" evidence="11">
    <location>
        <begin position="25"/>
        <end position="46"/>
    </location>
</feature>
<comment type="domain">
    <text evidence="10">The VLRF1 domain mediates binding to the 60S ribosomal subunit.</text>
</comment>
<dbReference type="STRING" id="765440.A0A0C3B9F6"/>
<evidence type="ECO:0000259" key="12">
    <source>
        <dbReference type="PROSITE" id="PS52044"/>
    </source>
</evidence>
<sequence length="656" mass="73104">MQSGHSYHIFSLPKPLLETLTPRNLISQTPPRAPSPAPTAHPPQTHGARACNICFAATFADVDEQRNHYRSDWHRYNVKVRLSGGNAVTESDFAHLVDDLEDSISGSASSDEDSSSDSDAVAALMSKTKRVALSPSPTSGTRTGPQTALAWFHSPPSTQIGVYKAVFPSHLPVSSQLSELKEMQQVIDGGRKWAMFMVAGGHFAGAVVRVSKPEDDEIEDEGSTKKKKKPKKPKPDAEVLKHKTFHRYTTRRKQGGSQSLNDNAKGNAKSAGAQLRRYGEQSLREDIRNLITDWADEINDSERIWIRASGANRRIFLDYEEAIITKGDERLRTFPFPTRRPTQSELARCLLELTRVKLSYLTEDALRAQDEAYLASLPKPKPIPTTPAPEPEKPKQPKLSKEEENIREKWLRLLEMVTKGRLDPLKTFWEREELVIGGVDIAIPEWTGERWGTLLQVASQAGQEEVTKWLLEEAHADPTVAVPAGGANARQEDEDGHDSDTSEALSALPAGTRRTAYDLARTRGVRNVFRRCAADHPEWWDWFGAARVPSALSKEMEDGREEKKKVRRKGLKDKVREREAKERVKEKDKPSVEVIEPVKPVKPEPRQHDVTGPRKLGGANGAADGVAGLTAEMRAKVERERRARAAEARLKTLSGK</sequence>
<dbReference type="Proteomes" id="UP000054166">
    <property type="component" value="Unassembled WGS sequence"/>
</dbReference>
<dbReference type="HOGENOM" id="CLU_014293_1_1_1"/>
<feature type="compositionally biased region" description="Basic and acidic residues" evidence="11">
    <location>
        <begin position="390"/>
        <end position="403"/>
    </location>
</feature>
<keyword evidence="5" id="KW-0677">Repeat</keyword>
<evidence type="ECO:0000256" key="10">
    <source>
        <dbReference type="PROSITE-ProRule" id="PRU01389"/>
    </source>
</evidence>
<feature type="compositionally biased region" description="Polar residues" evidence="11">
    <location>
        <begin position="255"/>
        <end position="264"/>
    </location>
</feature>
<evidence type="ECO:0000313" key="13">
    <source>
        <dbReference type="EMBL" id="KIM82928.1"/>
    </source>
</evidence>
<keyword evidence="14" id="KW-1185">Reference proteome</keyword>
<keyword evidence="8" id="KW-0040">ANK repeat</keyword>
<keyword evidence="7 10" id="KW-0378">Hydrolase</keyword>